<feature type="compositionally biased region" description="Acidic residues" evidence="1">
    <location>
        <begin position="100"/>
        <end position="112"/>
    </location>
</feature>
<reference evidence="3" key="1">
    <citation type="submission" date="2014-03" db="EMBL/GenBank/DDBJ databases">
        <authorList>
            <person name="Casaregola S."/>
        </authorList>
    </citation>
    <scope>NUCLEOTIDE SEQUENCE [LARGE SCALE GENOMIC DNA]</scope>
    <source>
        <strain evidence="3">CLIB 918</strain>
    </source>
</reference>
<keyword evidence="4" id="KW-1185">Reference proteome</keyword>
<evidence type="ECO:0000313" key="3">
    <source>
        <dbReference type="EMBL" id="CDO57615.1"/>
    </source>
</evidence>
<feature type="compositionally biased region" description="Basic and acidic residues" evidence="1">
    <location>
        <begin position="193"/>
        <end position="205"/>
    </location>
</feature>
<proteinExistence type="predicted"/>
<dbReference type="Proteomes" id="UP000242525">
    <property type="component" value="Unassembled WGS sequence"/>
</dbReference>
<evidence type="ECO:0000256" key="1">
    <source>
        <dbReference type="SAM" id="MobiDB-lite"/>
    </source>
</evidence>
<name>A0A0J9XKJ6_GEOCN</name>
<keyword evidence="2" id="KW-1133">Transmembrane helix</keyword>
<comment type="caution">
    <text evidence="3">The sequence shown here is derived from an EMBL/GenBank/DDBJ whole genome shotgun (WGS) entry which is preliminary data.</text>
</comment>
<dbReference type="EMBL" id="CCBN010000023">
    <property type="protein sequence ID" value="CDO57615.1"/>
    <property type="molecule type" value="Genomic_DNA"/>
</dbReference>
<sequence length="265" mass="28803">MSSSYDNTKNVEIVDDSSADEQILIQADTETIKAKVVDDSAVADLAAGPTPLTSSSGDNSAEVSELSSTKAAEVQISDDEDDEEDEDYVEGQSELIAAADEVEEEEEEEEDADKSSKKTLLFVEDEDEVDEEEEANASVIEKECVDLLADMQETEVVTQAFSDITEVITEIKQKVESKKLATGEDAPLLNETDSIKSESRKRSRDEVDDEDEDDKEEEDDDEDDQPAQKKQATSALRGFSKFALGTIVGSALTIVALIAASPTNQ</sequence>
<feature type="transmembrane region" description="Helical" evidence="2">
    <location>
        <begin position="239"/>
        <end position="260"/>
    </location>
</feature>
<feature type="region of interest" description="Disordered" evidence="1">
    <location>
        <begin position="46"/>
        <end position="138"/>
    </location>
</feature>
<gene>
    <name evidence="3" type="ORF">BN980_GECA23s00945g</name>
</gene>
<feature type="compositionally biased region" description="Acidic residues" evidence="1">
    <location>
        <begin position="123"/>
        <end position="135"/>
    </location>
</feature>
<feature type="compositionally biased region" description="Acidic residues" evidence="1">
    <location>
        <begin position="206"/>
        <end position="225"/>
    </location>
</feature>
<evidence type="ECO:0000313" key="4">
    <source>
        <dbReference type="Proteomes" id="UP000242525"/>
    </source>
</evidence>
<dbReference type="OrthoDB" id="10541613at2759"/>
<dbReference type="AlphaFoldDB" id="A0A0J9XKJ6"/>
<accession>A0A0J9XKJ6</accession>
<keyword evidence="2" id="KW-0812">Transmembrane</keyword>
<feature type="compositionally biased region" description="Acidic residues" evidence="1">
    <location>
        <begin position="76"/>
        <end position="89"/>
    </location>
</feature>
<evidence type="ECO:0000256" key="2">
    <source>
        <dbReference type="SAM" id="Phobius"/>
    </source>
</evidence>
<protein>
    <submittedName>
        <fullName evidence="3">Uncharacterized protein</fullName>
    </submittedName>
</protein>
<feature type="compositionally biased region" description="Polar residues" evidence="1">
    <location>
        <begin position="51"/>
        <end position="70"/>
    </location>
</feature>
<organism evidence="3 4">
    <name type="scientific">Geotrichum candidum</name>
    <name type="common">Oospora lactis</name>
    <name type="synonym">Dipodascus geotrichum</name>
    <dbReference type="NCBI Taxonomy" id="1173061"/>
    <lineage>
        <taxon>Eukaryota</taxon>
        <taxon>Fungi</taxon>
        <taxon>Dikarya</taxon>
        <taxon>Ascomycota</taxon>
        <taxon>Saccharomycotina</taxon>
        <taxon>Dipodascomycetes</taxon>
        <taxon>Dipodascales</taxon>
        <taxon>Dipodascaceae</taxon>
        <taxon>Geotrichum</taxon>
    </lineage>
</organism>
<keyword evidence="2" id="KW-0472">Membrane</keyword>
<feature type="region of interest" description="Disordered" evidence="1">
    <location>
        <begin position="174"/>
        <end position="233"/>
    </location>
</feature>